<evidence type="ECO:0000259" key="2">
    <source>
        <dbReference type="Pfam" id="PF10708"/>
    </source>
</evidence>
<proteinExistence type="predicted"/>
<feature type="transmembrane region" description="Helical" evidence="1">
    <location>
        <begin position="57"/>
        <end position="79"/>
    </location>
</feature>
<dbReference type="InterPro" id="IPR018929">
    <property type="entry name" value="DUF2510"/>
</dbReference>
<name>A0ABW1VEY9_9MICO</name>
<organism evidence="3 4">
    <name type="scientific">Luethyella okanaganae</name>
    <dbReference type="NCBI Taxonomy" id="69372"/>
    <lineage>
        <taxon>Bacteria</taxon>
        <taxon>Bacillati</taxon>
        <taxon>Actinomycetota</taxon>
        <taxon>Actinomycetes</taxon>
        <taxon>Micrococcales</taxon>
        <taxon>Microbacteriaceae</taxon>
        <taxon>Luethyella</taxon>
    </lineage>
</organism>
<protein>
    <submittedName>
        <fullName evidence="3">DUF2510 domain-containing protein</fullName>
    </submittedName>
</protein>
<gene>
    <name evidence="3" type="ORF">ACFQB0_09510</name>
</gene>
<feature type="transmembrane region" description="Helical" evidence="1">
    <location>
        <begin position="100"/>
        <end position="121"/>
    </location>
</feature>
<evidence type="ECO:0000313" key="4">
    <source>
        <dbReference type="Proteomes" id="UP001596306"/>
    </source>
</evidence>
<reference evidence="4" key="1">
    <citation type="journal article" date="2019" name="Int. J. Syst. Evol. Microbiol.">
        <title>The Global Catalogue of Microorganisms (GCM) 10K type strain sequencing project: providing services to taxonomists for standard genome sequencing and annotation.</title>
        <authorList>
            <consortium name="The Broad Institute Genomics Platform"/>
            <consortium name="The Broad Institute Genome Sequencing Center for Infectious Disease"/>
            <person name="Wu L."/>
            <person name="Ma J."/>
        </authorList>
    </citation>
    <scope>NUCLEOTIDE SEQUENCE [LARGE SCALE GENOMIC DNA]</scope>
    <source>
        <strain evidence="4">CCUG 43304</strain>
    </source>
</reference>
<keyword evidence="4" id="KW-1185">Reference proteome</keyword>
<keyword evidence="1" id="KW-0472">Membrane</keyword>
<feature type="domain" description="DUF2510" evidence="2">
    <location>
        <begin position="11"/>
        <end position="39"/>
    </location>
</feature>
<keyword evidence="1" id="KW-0812">Transmembrane</keyword>
<evidence type="ECO:0000313" key="3">
    <source>
        <dbReference type="EMBL" id="MFC6356343.1"/>
    </source>
</evidence>
<sequence>MTFDASGVAQPGWYPDPSGAPGQRWWNGHQWTNDIHPPAYPIEATPVVRPGTPVYNVFIWLAVFVPPLAIIPIFFWDLSGYLEASMYSPTVSLLMIFDPAYLLTMVVGWLAYGLTVLFAFLDWRILRNDGYLRPFHWAWAFLYSVAYVIGRSVVVKRQAGRGSAPIWVSIALLAATVVAVFTWMTLVLVGFFGTIAGYVATY</sequence>
<dbReference type="Pfam" id="PF10708">
    <property type="entry name" value="DUF2510"/>
    <property type="match status" value="1"/>
</dbReference>
<accession>A0ABW1VEY9</accession>
<feature type="transmembrane region" description="Helical" evidence="1">
    <location>
        <begin position="136"/>
        <end position="154"/>
    </location>
</feature>
<dbReference type="RefSeq" id="WP_386730625.1">
    <property type="nucleotide sequence ID" value="NZ_JBHSTP010000002.1"/>
</dbReference>
<evidence type="ECO:0000256" key="1">
    <source>
        <dbReference type="SAM" id="Phobius"/>
    </source>
</evidence>
<dbReference type="Proteomes" id="UP001596306">
    <property type="component" value="Unassembled WGS sequence"/>
</dbReference>
<feature type="transmembrane region" description="Helical" evidence="1">
    <location>
        <begin position="166"/>
        <end position="199"/>
    </location>
</feature>
<comment type="caution">
    <text evidence="3">The sequence shown here is derived from an EMBL/GenBank/DDBJ whole genome shotgun (WGS) entry which is preliminary data.</text>
</comment>
<keyword evidence="1" id="KW-1133">Transmembrane helix</keyword>
<dbReference type="EMBL" id="JBHSTP010000002">
    <property type="protein sequence ID" value="MFC6356343.1"/>
    <property type="molecule type" value="Genomic_DNA"/>
</dbReference>